<dbReference type="PANTHER" id="PTHR23227:SF84">
    <property type="entry name" value="ENDONUCLEASE_EXONUCLEASE_PHOSPHATASE DOMAIN-CONTAINING PROTEIN"/>
    <property type="match status" value="1"/>
</dbReference>
<evidence type="ECO:0000313" key="2">
    <source>
        <dbReference type="Proteomes" id="UP000001554"/>
    </source>
</evidence>
<evidence type="ECO:0000313" key="3">
    <source>
        <dbReference type="RefSeq" id="XP_035699628.1"/>
    </source>
</evidence>
<dbReference type="AlphaFoldDB" id="A0A9J7ME87"/>
<dbReference type="InterPro" id="IPR027124">
    <property type="entry name" value="Swc5/CFDP1/2"/>
</dbReference>
<dbReference type="InterPro" id="IPR005135">
    <property type="entry name" value="Endo/exonuclease/phosphatase"/>
</dbReference>
<reference evidence="2" key="1">
    <citation type="journal article" date="2020" name="Nat. Ecol. Evol.">
        <title>Deeply conserved synteny resolves early events in vertebrate evolution.</title>
        <authorList>
            <person name="Simakov O."/>
            <person name="Marletaz F."/>
            <person name="Yue J.X."/>
            <person name="O'Connell B."/>
            <person name="Jenkins J."/>
            <person name="Brandt A."/>
            <person name="Calef R."/>
            <person name="Tung C.H."/>
            <person name="Huang T.K."/>
            <person name="Schmutz J."/>
            <person name="Satoh N."/>
            <person name="Yu J.K."/>
            <person name="Putnam N.H."/>
            <person name="Green R.E."/>
            <person name="Rokhsar D.S."/>
        </authorList>
    </citation>
    <scope>NUCLEOTIDE SEQUENCE [LARGE SCALE GENOMIC DNA]</scope>
    <source>
        <strain evidence="2">S238N-H82</strain>
    </source>
</reference>
<dbReference type="Proteomes" id="UP000001554">
    <property type="component" value="Chromosome 15"/>
</dbReference>
<dbReference type="Pfam" id="PF03372">
    <property type="entry name" value="Exo_endo_phos"/>
    <property type="match status" value="1"/>
</dbReference>
<dbReference type="GO" id="GO:0003824">
    <property type="term" value="F:catalytic activity"/>
    <property type="evidence" value="ECO:0007669"/>
    <property type="project" value="InterPro"/>
</dbReference>
<gene>
    <name evidence="3" type="primary">LOC118432206</name>
</gene>
<organism evidence="2 3">
    <name type="scientific">Branchiostoma floridae</name>
    <name type="common">Florida lancelet</name>
    <name type="synonym">Amphioxus</name>
    <dbReference type="NCBI Taxonomy" id="7739"/>
    <lineage>
        <taxon>Eukaryota</taxon>
        <taxon>Metazoa</taxon>
        <taxon>Chordata</taxon>
        <taxon>Cephalochordata</taxon>
        <taxon>Leptocardii</taxon>
        <taxon>Amphioxiformes</taxon>
        <taxon>Branchiostomatidae</taxon>
        <taxon>Branchiostoma</taxon>
    </lineage>
</organism>
<dbReference type="RefSeq" id="XP_035699628.1">
    <property type="nucleotide sequence ID" value="XM_035843735.1"/>
</dbReference>
<keyword evidence="2" id="KW-1185">Reference proteome</keyword>
<dbReference type="InterPro" id="IPR036691">
    <property type="entry name" value="Endo/exonu/phosph_ase_sf"/>
</dbReference>
<dbReference type="OrthoDB" id="413900at2759"/>
<sequence length="276" mass="31475">MTSRPDYVLPLDLDEPRREGTWNVRTLLDNTRADRPSRRTALVARELARYNIDIAALSETRLPGEGQLSELGGGYTFYWSGRSEKERREAGVGFAIKTDLVSKLASLPRGINDRLMTLKLPLGQNKNVTIISVYAPTMTNPQETKDKFYEELDHLISSIPIAEKVIILGDLNARVGTDHQTWNGILGHHGVGKCNSNGVLLLKMHGLLITNTFYRLPMRKRTSWMHPRSKHWHLIDYVITRKRDRQDIKVTKAMCGAECWTDHRLIVAKVKLRIQP</sequence>
<protein>
    <submittedName>
        <fullName evidence="3">Craniofacial development protein 2-like</fullName>
    </submittedName>
</protein>
<feature type="domain" description="Endonuclease/exonuclease/phosphatase" evidence="1">
    <location>
        <begin position="20"/>
        <end position="242"/>
    </location>
</feature>
<name>A0A9J7ME87_BRAFL</name>
<accession>A0A9J7ME87</accession>
<dbReference type="KEGG" id="bfo:118432206"/>
<dbReference type="PANTHER" id="PTHR23227">
    <property type="entry name" value="BUCENTAUR RELATED"/>
    <property type="match status" value="1"/>
</dbReference>
<dbReference type="SUPFAM" id="SSF56219">
    <property type="entry name" value="DNase I-like"/>
    <property type="match status" value="1"/>
</dbReference>
<evidence type="ECO:0000259" key="1">
    <source>
        <dbReference type="Pfam" id="PF03372"/>
    </source>
</evidence>
<proteinExistence type="predicted"/>
<reference evidence="3" key="2">
    <citation type="submission" date="2025-08" db="UniProtKB">
        <authorList>
            <consortium name="RefSeq"/>
        </authorList>
    </citation>
    <scope>IDENTIFICATION</scope>
    <source>
        <strain evidence="3">S238N-H82</strain>
        <tissue evidence="3">Testes</tissue>
    </source>
</reference>
<dbReference type="OMA" id="MSINIME"/>
<dbReference type="CDD" id="cd09076">
    <property type="entry name" value="L1-EN"/>
    <property type="match status" value="1"/>
</dbReference>
<dbReference type="Gene3D" id="3.60.10.10">
    <property type="entry name" value="Endonuclease/exonuclease/phosphatase"/>
    <property type="match status" value="1"/>
</dbReference>
<dbReference type="GeneID" id="118432206"/>